<feature type="region of interest" description="Disordered" evidence="4">
    <location>
        <begin position="418"/>
        <end position="438"/>
    </location>
</feature>
<dbReference type="PROSITE" id="PS51257">
    <property type="entry name" value="PROKAR_LIPOPROTEIN"/>
    <property type="match status" value="1"/>
</dbReference>
<keyword evidence="3" id="KW-0732">Signal</keyword>
<dbReference type="GO" id="GO:0042956">
    <property type="term" value="P:maltodextrin transmembrane transport"/>
    <property type="evidence" value="ECO:0007669"/>
    <property type="project" value="TreeGrafter"/>
</dbReference>
<evidence type="ECO:0000256" key="4">
    <source>
        <dbReference type="SAM" id="MobiDB-lite"/>
    </source>
</evidence>
<evidence type="ECO:0000256" key="3">
    <source>
        <dbReference type="ARBA" id="ARBA00022729"/>
    </source>
</evidence>
<keyword evidence="2" id="KW-0813">Transport</keyword>
<reference evidence="5" key="1">
    <citation type="submission" date="2020-02" db="EMBL/GenBank/DDBJ databases">
        <authorList>
            <person name="Meier V. D."/>
        </authorList>
    </citation>
    <scope>NUCLEOTIDE SEQUENCE</scope>
    <source>
        <strain evidence="5">AVDCRST_MAG05</strain>
    </source>
</reference>
<evidence type="ECO:0000256" key="1">
    <source>
        <dbReference type="ARBA" id="ARBA00008520"/>
    </source>
</evidence>
<accession>A0A6J4SLS1</accession>
<comment type="similarity">
    <text evidence="1">Belongs to the bacterial solute-binding protein 1 family.</text>
</comment>
<name>A0A6J4SLS1_9ACTN</name>
<dbReference type="InterPro" id="IPR006059">
    <property type="entry name" value="SBP"/>
</dbReference>
<dbReference type="PANTHER" id="PTHR30061:SF50">
    <property type="entry name" value="MALTOSE_MALTODEXTRIN-BINDING PERIPLASMIC PROTEIN"/>
    <property type="match status" value="1"/>
</dbReference>
<sequence length="438" mass="47942">MRRVRRAVSRRDFLRLGGAGLAGAALLGTAACGGSQGGGQVVRFFTTPAETTSEEKAFLEIQVDGFQEENPKYSLERETVPTEDQRSVIQTRLQSKTPPDVFQYDTGPGFGGVLADAGLLMSLEDAYKQNGWKIYDWARERATYNGKTYGVPAQVEEIVVYYNKSLVPEVPSTVEELMEICDDLKGRDIIPIAFGDQEQWPGGHMFSIGASNVLGREGLDEILYRDGRWNTPEVITAIDVIFREFNERGYYPEGVNAITYDDANGLFFSGQAAMAPTGTWLVSTIDASVQDFEVGIFPFPSIDGSSIAPPAGVGAGLFVADKAKETEGAIAFIDYLQQEDTSRQLMERLNLIPAHPVETSGLDVSDLFKQVLSDLSEQGQAESFGYNIDVLAPANFNEVMFSGFQQVLDGSRSAEEQATALQEAWEKAKNNGDIPTQE</sequence>
<dbReference type="AlphaFoldDB" id="A0A6J4SLS1"/>
<dbReference type="Gene3D" id="3.40.190.10">
    <property type="entry name" value="Periplasmic binding protein-like II"/>
    <property type="match status" value="2"/>
</dbReference>
<dbReference type="InterPro" id="IPR006311">
    <property type="entry name" value="TAT_signal"/>
</dbReference>
<dbReference type="PROSITE" id="PS51318">
    <property type="entry name" value="TAT"/>
    <property type="match status" value="1"/>
</dbReference>
<dbReference type="EMBL" id="CADCVM010000278">
    <property type="protein sequence ID" value="CAA9502526.1"/>
    <property type="molecule type" value="Genomic_DNA"/>
</dbReference>
<dbReference type="GO" id="GO:0055052">
    <property type="term" value="C:ATP-binding cassette (ABC) transporter complex, substrate-binding subunit-containing"/>
    <property type="evidence" value="ECO:0007669"/>
    <property type="project" value="TreeGrafter"/>
</dbReference>
<proteinExistence type="inferred from homology"/>
<dbReference type="PANTHER" id="PTHR30061">
    <property type="entry name" value="MALTOSE-BINDING PERIPLASMIC PROTEIN"/>
    <property type="match status" value="1"/>
</dbReference>
<protein>
    <submittedName>
        <fullName evidence="5">Maltose/maltodextrin ABC transporter, substrate binding periplasmic protein MalE</fullName>
    </submittedName>
</protein>
<dbReference type="GO" id="GO:0015768">
    <property type="term" value="P:maltose transport"/>
    <property type="evidence" value="ECO:0007669"/>
    <property type="project" value="TreeGrafter"/>
</dbReference>
<evidence type="ECO:0000256" key="2">
    <source>
        <dbReference type="ARBA" id="ARBA00022448"/>
    </source>
</evidence>
<evidence type="ECO:0000313" key="5">
    <source>
        <dbReference type="EMBL" id="CAA9502526.1"/>
    </source>
</evidence>
<organism evidence="5">
    <name type="scientific">uncultured Rubrobacteraceae bacterium</name>
    <dbReference type="NCBI Taxonomy" id="349277"/>
    <lineage>
        <taxon>Bacteria</taxon>
        <taxon>Bacillati</taxon>
        <taxon>Actinomycetota</taxon>
        <taxon>Rubrobacteria</taxon>
        <taxon>Rubrobacterales</taxon>
        <taxon>Rubrobacteraceae</taxon>
        <taxon>environmental samples</taxon>
    </lineage>
</organism>
<gene>
    <name evidence="5" type="ORF">AVDCRST_MAG05-2532</name>
</gene>
<dbReference type="GO" id="GO:1901982">
    <property type="term" value="F:maltose binding"/>
    <property type="evidence" value="ECO:0007669"/>
    <property type="project" value="TreeGrafter"/>
</dbReference>
<dbReference type="Pfam" id="PF13416">
    <property type="entry name" value="SBP_bac_8"/>
    <property type="match status" value="1"/>
</dbReference>
<dbReference type="SUPFAM" id="SSF53850">
    <property type="entry name" value="Periplasmic binding protein-like II"/>
    <property type="match status" value="1"/>
</dbReference>